<protein>
    <recommendedName>
        <fullName evidence="3">DUF3486 family protein</fullName>
    </recommendedName>
</protein>
<dbReference type="EMBL" id="JAWIIV010000067">
    <property type="protein sequence ID" value="MEC4723672.1"/>
    <property type="molecule type" value="Genomic_DNA"/>
</dbReference>
<evidence type="ECO:0008006" key="3">
    <source>
        <dbReference type="Google" id="ProtNLM"/>
    </source>
</evidence>
<comment type="caution">
    <text evidence="1">The sequence shown here is derived from an EMBL/GenBank/DDBJ whole genome shotgun (WGS) entry which is preliminary data.</text>
</comment>
<evidence type="ECO:0000313" key="1">
    <source>
        <dbReference type="EMBL" id="MEC4723672.1"/>
    </source>
</evidence>
<sequence>MPSITLAIDDLLQQRLEDDYKRMSIEWLRNHPGTMPPDFGQWLSERLASSVQHTGRNERELDEMRTVNAIEKLITELAPHRFGLVHLGKTAEELADAIEELGQTLLVELGLSRSRAKRIQDLLAYYAKSPKEVADMGHVVVTNRAYGALHEAYRELAARTETARARLGEDKALGRLEGAVAMLVSLGIMSRETAREKTEAFRLAGGGER</sequence>
<evidence type="ECO:0000313" key="2">
    <source>
        <dbReference type="Proteomes" id="UP001352263"/>
    </source>
</evidence>
<dbReference type="Proteomes" id="UP001352263">
    <property type="component" value="Unassembled WGS sequence"/>
</dbReference>
<proteinExistence type="predicted"/>
<dbReference type="RefSeq" id="WP_326510276.1">
    <property type="nucleotide sequence ID" value="NZ_JAWIIV010000067.1"/>
</dbReference>
<name>A0ABU6JKA5_9BURK</name>
<accession>A0ABU6JKA5</accession>
<keyword evidence="2" id="KW-1185">Reference proteome</keyword>
<reference evidence="1 2" key="1">
    <citation type="submission" date="2023-10" db="EMBL/GenBank/DDBJ databases">
        <title>Noviherbaspirillum sp. CPCC 100848 genome assembly.</title>
        <authorList>
            <person name="Li X.Y."/>
            <person name="Fang X.M."/>
        </authorList>
    </citation>
    <scope>NUCLEOTIDE SEQUENCE [LARGE SCALE GENOMIC DNA]</scope>
    <source>
        <strain evidence="1 2">CPCC 100848</strain>
    </source>
</reference>
<gene>
    <name evidence="1" type="ORF">RY831_31610</name>
</gene>
<organism evidence="1 2">
    <name type="scientific">Noviherbaspirillum album</name>
    <dbReference type="NCBI Taxonomy" id="3080276"/>
    <lineage>
        <taxon>Bacteria</taxon>
        <taxon>Pseudomonadati</taxon>
        <taxon>Pseudomonadota</taxon>
        <taxon>Betaproteobacteria</taxon>
        <taxon>Burkholderiales</taxon>
        <taxon>Oxalobacteraceae</taxon>
        <taxon>Noviherbaspirillum</taxon>
    </lineage>
</organism>